<evidence type="ECO:0000313" key="2">
    <source>
        <dbReference type="EMBL" id="JAP50719.1"/>
    </source>
</evidence>
<gene>
    <name evidence="2" type="ORF">TR117377</name>
</gene>
<dbReference type="EMBL" id="GEEE01012506">
    <property type="protein sequence ID" value="JAP50719.1"/>
    <property type="molecule type" value="Transcribed_RNA"/>
</dbReference>
<name>A0A0X3PG21_SCHSO</name>
<organism evidence="2">
    <name type="scientific">Schistocephalus solidus</name>
    <name type="common">Tapeworm</name>
    <dbReference type="NCBI Taxonomy" id="70667"/>
    <lineage>
        <taxon>Eukaryota</taxon>
        <taxon>Metazoa</taxon>
        <taxon>Spiralia</taxon>
        <taxon>Lophotrochozoa</taxon>
        <taxon>Platyhelminthes</taxon>
        <taxon>Cestoda</taxon>
        <taxon>Eucestoda</taxon>
        <taxon>Diphyllobothriidea</taxon>
        <taxon>Diphyllobothriidae</taxon>
        <taxon>Schistocephalus</taxon>
    </lineage>
</organism>
<protein>
    <submittedName>
        <fullName evidence="2">Uncharacterized protein</fullName>
    </submittedName>
</protein>
<evidence type="ECO:0000256" key="1">
    <source>
        <dbReference type="SAM" id="MobiDB-lite"/>
    </source>
</evidence>
<feature type="region of interest" description="Disordered" evidence="1">
    <location>
        <begin position="31"/>
        <end position="63"/>
    </location>
</feature>
<feature type="non-terminal residue" evidence="2">
    <location>
        <position position="1"/>
    </location>
</feature>
<sequence>QQQQQQQPTMGRGELDFLDFGAVNQPTATGSAVISSDFPPGPAGASSYYEVGKPEQPESSVQKTSIDPAVKFLGEHADLINLDNLITPTPVCPVRSEPSKPSLFDLSLSTFQQPSLDPQPGTFMGQSRSLFQDLSSQAYVQSSQIPQPAFNFQSAGLKPMSQPAQTISTFNYDFGSPMEAGPRRGVNGFSAGGSQWPNNFGGSGSLQPSVFSSATSAARINPFL</sequence>
<accession>A0A0X3PG21</accession>
<dbReference type="AlphaFoldDB" id="A0A0X3PG21"/>
<reference evidence="2" key="1">
    <citation type="submission" date="2016-01" db="EMBL/GenBank/DDBJ databases">
        <title>Reference transcriptome for the parasite Schistocephalus solidus: insights into the molecular evolution of parasitism.</title>
        <authorList>
            <person name="Hebert F.O."/>
            <person name="Grambauer S."/>
            <person name="Barber I."/>
            <person name="Landry C.R."/>
            <person name="Aubin-Horth N."/>
        </authorList>
    </citation>
    <scope>NUCLEOTIDE SEQUENCE</scope>
</reference>
<proteinExistence type="predicted"/>